<keyword evidence="7 10" id="KW-1133">Transmembrane helix</keyword>
<dbReference type="NCBIfam" id="TIGR00540">
    <property type="entry name" value="TPR_hemY_coli"/>
    <property type="match status" value="1"/>
</dbReference>
<dbReference type="GO" id="GO:0006779">
    <property type="term" value="P:porphyrin-containing compound biosynthetic process"/>
    <property type="evidence" value="ECO:0007669"/>
    <property type="project" value="UniProtKB-KW"/>
</dbReference>
<comment type="function">
    <text evidence="1">Involved in a late step of protoheme IX synthesis.</text>
</comment>
<dbReference type="RefSeq" id="WP_220636018.1">
    <property type="nucleotide sequence ID" value="NZ_CAJQUM010000001.1"/>
</dbReference>
<comment type="subcellular location">
    <subcellularLocation>
        <location evidence="2">Cell inner membrane</location>
        <topology evidence="2">Multi-pass membrane protein</topology>
    </subcellularLocation>
</comment>
<gene>
    <name evidence="12" type="ORF">GTOL_12023</name>
</gene>
<reference evidence="12" key="1">
    <citation type="submission" date="2021-04" db="EMBL/GenBank/DDBJ databases">
        <authorList>
            <person name="Hornung B."/>
        </authorList>
    </citation>
    <scope>NUCLEOTIDE SEQUENCE</scope>
    <source>
        <strain evidence="12">G5G6</strain>
    </source>
</reference>
<keyword evidence="4" id="KW-1003">Cell membrane</keyword>
<dbReference type="AlphaFoldDB" id="A0A916N9L7"/>
<evidence type="ECO:0000313" key="13">
    <source>
        <dbReference type="Proteomes" id="UP000742786"/>
    </source>
</evidence>
<protein>
    <submittedName>
        <fullName evidence="12">Homolog of E. coli HemY protein</fullName>
    </submittedName>
</protein>
<comment type="pathway">
    <text evidence="3">Porphyrin-containing compound metabolism; protoheme biosynthesis.</text>
</comment>
<keyword evidence="5" id="KW-0997">Cell inner membrane</keyword>
<dbReference type="Proteomes" id="UP000742786">
    <property type="component" value="Unassembled WGS sequence"/>
</dbReference>
<dbReference type="InterPro" id="IPR005254">
    <property type="entry name" value="Heme_biosyn_assoc_TPR_pro"/>
</dbReference>
<keyword evidence="8 10" id="KW-0472">Membrane</keyword>
<evidence type="ECO:0000256" key="5">
    <source>
        <dbReference type="ARBA" id="ARBA00022519"/>
    </source>
</evidence>
<evidence type="ECO:0000256" key="3">
    <source>
        <dbReference type="ARBA" id="ARBA00004744"/>
    </source>
</evidence>
<accession>A0A916N9L7</accession>
<sequence length="394" mass="43845">MRALLWLLILAALAAGLSLAALNNGGYVLLALPPWRAELSLNLMLILTLLGFFLFYLFVRSFGALIALPASVREFRRHRAHETADSALREAVIMSMEGRYSRALRLAEISFDAGHAPLLAALLAQHVAHRMRDEERETIWRQKARASDPHGSGARLMIEAGIAADKRDYAAALELLEEFTRTGGRHVAAQRLLLRVYQGLGQWREVERVVRQLKKHKAMTAEQAAPLRHRAQREILGQLKVRGETGAELEHFLRALPESDRLEPGLVLHAAPILCTTENHAEAARLIEDALDAHWDSDLAAAYGDCKCGDTLARIAHAERWLHVHPGDAKLLLALGRLCRRQQLWGKAQSYLEASLSVQSSRWAHLELAALLDQLGQETQANAHYRAAAGEFSQ</sequence>
<evidence type="ECO:0000256" key="9">
    <source>
        <dbReference type="ARBA" id="ARBA00023244"/>
    </source>
</evidence>
<evidence type="ECO:0000256" key="10">
    <source>
        <dbReference type="SAM" id="Phobius"/>
    </source>
</evidence>
<feature type="transmembrane region" description="Helical" evidence="10">
    <location>
        <begin position="44"/>
        <end position="68"/>
    </location>
</feature>
<evidence type="ECO:0000313" key="12">
    <source>
        <dbReference type="EMBL" id="CAG4884140.1"/>
    </source>
</evidence>
<keyword evidence="6 10" id="KW-0812">Transmembrane</keyword>
<keyword evidence="9" id="KW-0627">Porphyrin biosynthesis</keyword>
<organism evidence="12 13">
    <name type="scientific">Georgfuchsia toluolica</name>
    <dbReference type="NCBI Taxonomy" id="424218"/>
    <lineage>
        <taxon>Bacteria</taxon>
        <taxon>Pseudomonadati</taxon>
        <taxon>Pseudomonadota</taxon>
        <taxon>Betaproteobacteria</taxon>
        <taxon>Nitrosomonadales</taxon>
        <taxon>Sterolibacteriaceae</taxon>
        <taxon>Georgfuchsia</taxon>
    </lineage>
</organism>
<dbReference type="GO" id="GO:0042168">
    <property type="term" value="P:heme metabolic process"/>
    <property type="evidence" value="ECO:0007669"/>
    <property type="project" value="InterPro"/>
</dbReference>
<evidence type="ECO:0000256" key="8">
    <source>
        <dbReference type="ARBA" id="ARBA00023136"/>
    </source>
</evidence>
<dbReference type="Gene3D" id="1.25.40.10">
    <property type="entry name" value="Tetratricopeptide repeat domain"/>
    <property type="match status" value="1"/>
</dbReference>
<evidence type="ECO:0000256" key="7">
    <source>
        <dbReference type="ARBA" id="ARBA00022989"/>
    </source>
</evidence>
<proteinExistence type="predicted"/>
<dbReference type="Pfam" id="PF07219">
    <property type="entry name" value="HemY_N"/>
    <property type="match status" value="1"/>
</dbReference>
<dbReference type="EMBL" id="CAJQUM010000001">
    <property type="protein sequence ID" value="CAG4884140.1"/>
    <property type="molecule type" value="Genomic_DNA"/>
</dbReference>
<evidence type="ECO:0000259" key="11">
    <source>
        <dbReference type="Pfam" id="PF07219"/>
    </source>
</evidence>
<evidence type="ECO:0000256" key="6">
    <source>
        <dbReference type="ARBA" id="ARBA00022692"/>
    </source>
</evidence>
<dbReference type="SUPFAM" id="SSF48452">
    <property type="entry name" value="TPR-like"/>
    <property type="match status" value="1"/>
</dbReference>
<dbReference type="InterPro" id="IPR011990">
    <property type="entry name" value="TPR-like_helical_dom_sf"/>
</dbReference>
<name>A0A916N9L7_9PROT</name>
<keyword evidence="13" id="KW-1185">Reference proteome</keyword>
<comment type="caution">
    <text evidence="12">The sequence shown here is derived from an EMBL/GenBank/DDBJ whole genome shotgun (WGS) entry which is preliminary data.</text>
</comment>
<evidence type="ECO:0000256" key="1">
    <source>
        <dbReference type="ARBA" id="ARBA00002962"/>
    </source>
</evidence>
<feature type="domain" description="HemY N-terminal" evidence="11">
    <location>
        <begin position="26"/>
        <end position="131"/>
    </location>
</feature>
<dbReference type="InterPro" id="IPR010817">
    <property type="entry name" value="HemY_N"/>
</dbReference>
<evidence type="ECO:0000256" key="2">
    <source>
        <dbReference type="ARBA" id="ARBA00004429"/>
    </source>
</evidence>
<dbReference type="GO" id="GO:0005886">
    <property type="term" value="C:plasma membrane"/>
    <property type="evidence" value="ECO:0007669"/>
    <property type="project" value="UniProtKB-SubCell"/>
</dbReference>
<evidence type="ECO:0000256" key="4">
    <source>
        <dbReference type="ARBA" id="ARBA00022475"/>
    </source>
</evidence>